<dbReference type="PANTHER" id="PTHR30505">
    <property type="entry name" value="FRUCTOSE-LIKE PERMEASE"/>
    <property type="match status" value="1"/>
</dbReference>
<feature type="domain" description="PTS EIIA type-2" evidence="13">
    <location>
        <begin position="2"/>
        <end position="147"/>
    </location>
</feature>
<evidence type="ECO:0000256" key="9">
    <source>
        <dbReference type="ARBA" id="ARBA00022777"/>
    </source>
</evidence>
<protein>
    <submittedName>
        <fullName evidence="16">PTS system protein</fullName>
    </submittedName>
</protein>
<evidence type="ECO:0000256" key="2">
    <source>
        <dbReference type="ARBA" id="ARBA00022448"/>
    </source>
</evidence>
<dbReference type="NCBIfam" id="TIGR00848">
    <property type="entry name" value="fruA"/>
    <property type="match status" value="1"/>
</dbReference>
<comment type="subcellular location">
    <subcellularLocation>
        <location evidence="1">Cell inner membrane</location>
        <topology evidence="1">Multi-pass membrane protein</topology>
    </subcellularLocation>
</comment>
<dbReference type="EMBL" id="LR214971">
    <property type="protein sequence ID" value="VEU62079.1"/>
    <property type="molecule type" value="Genomic_DNA"/>
</dbReference>
<dbReference type="SUPFAM" id="SSF55804">
    <property type="entry name" value="Phoshotransferase/anion transport protein"/>
    <property type="match status" value="1"/>
</dbReference>
<evidence type="ECO:0000256" key="7">
    <source>
        <dbReference type="ARBA" id="ARBA00022683"/>
    </source>
</evidence>
<dbReference type="GO" id="GO:0022877">
    <property type="term" value="F:protein-N(PI)-phosphohistidine-fructose phosphotransferase system transporter activity"/>
    <property type="evidence" value="ECO:0007669"/>
    <property type="project" value="InterPro"/>
</dbReference>
<evidence type="ECO:0000256" key="4">
    <source>
        <dbReference type="ARBA" id="ARBA00022553"/>
    </source>
</evidence>
<dbReference type="GO" id="GO:0009401">
    <property type="term" value="P:phosphoenolpyruvate-dependent sugar phosphotransferase system"/>
    <property type="evidence" value="ECO:0007669"/>
    <property type="project" value="UniProtKB-KW"/>
</dbReference>
<sequence length="663" mass="71402">MEIFEKDFVFLLQNLKTKDEVFEFIAKQSLKLNIATDEKQIIKDLQNRESQIPTGLESGFAIPHTQSESVLKPALFFISLKDGIDWQTFDNSLAKYLFCILLPKNGFDEAQVNVLAKIASLILDPKVKEILKSTEVDFVFANLAKHFQEKLAIKDSENKEENFANLEKVVAITSCTVGIAHTYLAAEKLETALKTSGYHPKIETRGSVGPKNILSESDIKQAKFVIIAADVEIDTSAFWGKKVYFTNTKDAIHQPKKVIENAEKAPILKANLAKESQKETKSQQGSFIKHIMTGISYMIPYVVFGGIMIALSLGIGKAIYGNNSAAPKGDFLWWMLEIGLIAFKIMIGVLGAYIAYSIAGRSALAPGFIVATVANSNDLFYGIGGISVQTPMGFIGAVLFGLLVGISVKYLNTLKIQKSFSAIMPIFVIPIGVSLFWSLMAIFVIGAPIGYVLDKFIEALKSVFNNKDGVGIGIAFLLGLLLGGMAGFDMGGPVNKVAFLTSTALVSTKIYEPMGMMAAAIPVAPFGMGIATLIWRKKFSQEEKSLGISALVMGFIGISEGAIPFAIADPKRVITANVIGSAVAGGLAGILAVTNQAGHGGPIVAVLGAIGSLKHGVGLGIAFFFLSVIVGSLTTTLIYGFLKNRSFNIFDRSNKKFAKKGVK</sequence>
<feature type="transmembrane region" description="Helical" evidence="12">
    <location>
        <begin position="332"/>
        <end position="356"/>
    </location>
</feature>
<dbReference type="GO" id="GO:0005351">
    <property type="term" value="F:carbohydrate:proton symporter activity"/>
    <property type="evidence" value="ECO:0007669"/>
    <property type="project" value="InterPro"/>
</dbReference>
<keyword evidence="10 12" id="KW-1133">Transmembrane helix</keyword>
<dbReference type="GO" id="GO:0005886">
    <property type="term" value="C:plasma membrane"/>
    <property type="evidence" value="ECO:0007669"/>
    <property type="project" value="UniProtKB-SubCell"/>
</dbReference>
<keyword evidence="5" id="KW-0762">Sugar transport</keyword>
<evidence type="ECO:0000256" key="1">
    <source>
        <dbReference type="ARBA" id="ARBA00004429"/>
    </source>
</evidence>
<dbReference type="InterPro" id="IPR006327">
    <property type="entry name" value="PTS_IIC_fruc"/>
</dbReference>
<keyword evidence="11 12" id="KW-0472">Membrane</keyword>
<feature type="domain" description="PTS EIIC type-2" evidence="15">
    <location>
        <begin position="287"/>
        <end position="642"/>
    </location>
</feature>
<feature type="domain" description="PTS EIIB type-2" evidence="14">
    <location>
        <begin position="169"/>
        <end position="264"/>
    </location>
</feature>
<dbReference type="InterPro" id="IPR050864">
    <property type="entry name" value="Bacterial_PTS_Sugar_Transport"/>
</dbReference>
<dbReference type="NCBIfam" id="TIGR01427">
    <property type="entry name" value="PTS_IIC_fructo"/>
    <property type="match status" value="1"/>
</dbReference>
<keyword evidence="4" id="KW-0597">Phosphoprotein</keyword>
<evidence type="ECO:0000313" key="17">
    <source>
        <dbReference type="Proteomes" id="UP000289629"/>
    </source>
</evidence>
<dbReference type="PROSITE" id="PS51094">
    <property type="entry name" value="PTS_EIIA_TYPE_2"/>
    <property type="match status" value="1"/>
</dbReference>
<dbReference type="InterPro" id="IPR004715">
    <property type="entry name" value="PTS_IIA_fruc"/>
</dbReference>
<feature type="transmembrane region" description="Helical" evidence="12">
    <location>
        <begin position="423"/>
        <end position="449"/>
    </location>
</feature>
<evidence type="ECO:0000259" key="14">
    <source>
        <dbReference type="PROSITE" id="PS51099"/>
    </source>
</evidence>
<feature type="transmembrane region" description="Helical" evidence="12">
    <location>
        <begin position="515"/>
        <end position="535"/>
    </location>
</feature>
<dbReference type="InterPro" id="IPR002178">
    <property type="entry name" value="PTS_EIIA_type-2_dom"/>
</dbReference>
<accession>A0AAJ5NS16</accession>
<name>A0AAJ5NS16_9BACT</name>
<feature type="transmembrane region" description="Helical" evidence="12">
    <location>
        <begin position="298"/>
        <end position="320"/>
    </location>
</feature>
<dbReference type="InterPro" id="IPR013014">
    <property type="entry name" value="PTS_EIIC_2"/>
</dbReference>
<dbReference type="Gene3D" id="3.40.50.2300">
    <property type="match status" value="1"/>
</dbReference>
<feature type="transmembrane region" description="Helical" evidence="12">
    <location>
        <begin position="547"/>
        <end position="567"/>
    </location>
</feature>
<dbReference type="KEGG" id="mds:MDIS_02795"/>
<evidence type="ECO:0000313" key="16">
    <source>
        <dbReference type="EMBL" id="VEU62079.1"/>
    </source>
</evidence>
<dbReference type="CDD" id="cd05569">
    <property type="entry name" value="PTS_IIB_fructose"/>
    <property type="match status" value="1"/>
</dbReference>
<feature type="transmembrane region" description="Helical" evidence="12">
    <location>
        <begin position="469"/>
        <end position="488"/>
    </location>
</feature>
<dbReference type="GO" id="GO:0090563">
    <property type="term" value="F:protein-phosphocysteine-sugar phosphotransferase activity"/>
    <property type="evidence" value="ECO:0007669"/>
    <property type="project" value="TreeGrafter"/>
</dbReference>
<keyword evidence="7" id="KW-0598">Phosphotransferase system</keyword>
<feature type="transmembrane region" description="Helical" evidence="12">
    <location>
        <begin position="574"/>
        <end position="597"/>
    </location>
</feature>
<dbReference type="InterPro" id="IPR013011">
    <property type="entry name" value="PTS_EIIB_2"/>
</dbReference>
<evidence type="ECO:0000259" key="15">
    <source>
        <dbReference type="PROSITE" id="PS51104"/>
    </source>
</evidence>
<reference evidence="16 17" key="1">
    <citation type="submission" date="2019-01" db="EMBL/GenBank/DDBJ databases">
        <authorList>
            <consortium name="Pathogen Informatics"/>
        </authorList>
    </citation>
    <scope>NUCLEOTIDE SEQUENCE [LARGE SCALE GENOMIC DNA]</scope>
    <source>
        <strain evidence="16 17">NCTC10125</strain>
    </source>
</reference>
<keyword evidence="9" id="KW-0418">Kinase</keyword>
<dbReference type="PROSITE" id="PS51099">
    <property type="entry name" value="PTS_EIIB_TYPE_2"/>
    <property type="match status" value="1"/>
</dbReference>
<dbReference type="AlphaFoldDB" id="A0AAJ5NS16"/>
<dbReference type="InterPro" id="IPR036095">
    <property type="entry name" value="PTS_EIIB-like_sf"/>
</dbReference>
<keyword evidence="3" id="KW-1003">Cell membrane</keyword>
<feature type="transmembrane region" description="Helical" evidence="12">
    <location>
        <begin position="617"/>
        <end position="642"/>
    </location>
</feature>
<evidence type="ECO:0000256" key="6">
    <source>
        <dbReference type="ARBA" id="ARBA00022679"/>
    </source>
</evidence>
<dbReference type="PANTHER" id="PTHR30505:SF0">
    <property type="entry name" value="FRUCTOSE-LIKE PTS SYSTEM EIIBC COMPONENT-RELATED"/>
    <property type="match status" value="1"/>
</dbReference>
<evidence type="ECO:0000256" key="11">
    <source>
        <dbReference type="ARBA" id="ARBA00023136"/>
    </source>
</evidence>
<evidence type="ECO:0000256" key="3">
    <source>
        <dbReference type="ARBA" id="ARBA00022475"/>
    </source>
</evidence>
<dbReference type="Gene3D" id="3.40.930.10">
    <property type="entry name" value="Mannitol-specific EII, Chain A"/>
    <property type="match status" value="1"/>
</dbReference>
<evidence type="ECO:0000259" key="13">
    <source>
        <dbReference type="PROSITE" id="PS51094"/>
    </source>
</evidence>
<dbReference type="InterPro" id="IPR016152">
    <property type="entry name" value="PTrfase/Anion_transptr"/>
</dbReference>
<dbReference type="SUPFAM" id="SSF52794">
    <property type="entry name" value="PTS system IIB component-like"/>
    <property type="match status" value="1"/>
</dbReference>
<dbReference type="RefSeq" id="WP_044635517.1">
    <property type="nucleotide sequence ID" value="NZ_CP007229.1"/>
</dbReference>
<evidence type="ECO:0000256" key="12">
    <source>
        <dbReference type="SAM" id="Phobius"/>
    </source>
</evidence>
<evidence type="ECO:0000256" key="10">
    <source>
        <dbReference type="ARBA" id="ARBA00022989"/>
    </source>
</evidence>
<proteinExistence type="predicted"/>
<keyword evidence="8 12" id="KW-0812">Transmembrane</keyword>
<dbReference type="CDD" id="cd00211">
    <property type="entry name" value="PTS_IIA_fru"/>
    <property type="match status" value="1"/>
</dbReference>
<keyword evidence="2" id="KW-0813">Transport</keyword>
<dbReference type="Pfam" id="PF00359">
    <property type="entry name" value="PTS_EIIA_2"/>
    <property type="match status" value="1"/>
</dbReference>
<dbReference type="PROSITE" id="PS51104">
    <property type="entry name" value="PTS_EIIC_TYPE_2"/>
    <property type="match status" value="1"/>
</dbReference>
<gene>
    <name evidence="16" type="primary">manP</name>
    <name evidence="16" type="ORF">NCTC10125_00527</name>
</gene>
<dbReference type="InterPro" id="IPR003353">
    <property type="entry name" value="PTS_IIB_fruc"/>
</dbReference>
<dbReference type="GO" id="GO:0016301">
    <property type="term" value="F:kinase activity"/>
    <property type="evidence" value="ECO:0007669"/>
    <property type="project" value="UniProtKB-KW"/>
</dbReference>
<dbReference type="Pfam" id="PF02302">
    <property type="entry name" value="PTS_IIB"/>
    <property type="match status" value="1"/>
</dbReference>
<evidence type="ECO:0000256" key="8">
    <source>
        <dbReference type="ARBA" id="ARBA00022692"/>
    </source>
</evidence>
<dbReference type="InterPro" id="IPR003501">
    <property type="entry name" value="PTS_EIIB_2/3"/>
</dbReference>
<dbReference type="Proteomes" id="UP000289629">
    <property type="component" value="Chromosome"/>
</dbReference>
<feature type="transmembrane region" description="Helical" evidence="12">
    <location>
        <begin position="392"/>
        <end position="411"/>
    </location>
</feature>
<evidence type="ECO:0000256" key="5">
    <source>
        <dbReference type="ARBA" id="ARBA00022597"/>
    </source>
</evidence>
<dbReference type="NCBIfam" id="TIGR00829">
    <property type="entry name" value="FRU"/>
    <property type="match status" value="1"/>
</dbReference>
<organism evidence="16 17">
    <name type="scientific">Mesomycoplasma dispar</name>
    <dbReference type="NCBI Taxonomy" id="86660"/>
    <lineage>
        <taxon>Bacteria</taxon>
        <taxon>Bacillati</taxon>
        <taxon>Mycoplasmatota</taxon>
        <taxon>Mycoplasmoidales</taxon>
        <taxon>Metamycoplasmataceae</taxon>
        <taxon>Mesomycoplasma</taxon>
    </lineage>
</organism>
<keyword evidence="6" id="KW-0808">Transferase</keyword>